<gene>
    <name evidence="1" type="ORF">KHM83_16265</name>
</gene>
<reference evidence="1 2" key="1">
    <citation type="submission" date="2021-05" db="EMBL/GenBank/DDBJ databases">
        <title>Fusibacter ferrireducens sp. nov., an anaerobic, sulfur- and Fe-reducing bacterium isolated from the mangrove sediment.</title>
        <authorList>
            <person name="Qiu D."/>
        </authorList>
    </citation>
    <scope>NUCLEOTIDE SEQUENCE [LARGE SCALE GENOMIC DNA]</scope>
    <source>
        <strain evidence="1 2">DSM 12116</strain>
    </source>
</reference>
<name>A0ABS5PUY3_9FIRM</name>
<dbReference type="RefSeq" id="WP_213238105.1">
    <property type="nucleotide sequence ID" value="NZ_JAHBCL010000034.1"/>
</dbReference>
<sequence>MYVVETPYTRMLFKDSKASITMIDIDALTKLEHESQISVVLDDMYHLYTTTQMEAVKQLHGTILTKTPDHYNRDIHCLSVFQSRQQILADLFGAKRAINVFVGNRSHSYQHWFEYCLNAVQLNERSIIVDLEPNTILHQFAADSSMPPETLWTYHQGQLPSSNYIRSFQRSPSKMLSLAISAPEFADMTYTYFEGIIETFKQLYDVFYLCYMPKHPNELALMRTADELYTVDSAGSIIKISYDAWLNGS</sequence>
<organism evidence="1 2">
    <name type="scientific">Fusibacter paucivorans</name>
    <dbReference type="NCBI Taxonomy" id="76009"/>
    <lineage>
        <taxon>Bacteria</taxon>
        <taxon>Bacillati</taxon>
        <taxon>Bacillota</taxon>
        <taxon>Clostridia</taxon>
        <taxon>Eubacteriales</taxon>
        <taxon>Eubacteriales Family XII. Incertae Sedis</taxon>
        <taxon>Fusibacter</taxon>
    </lineage>
</organism>
<evidence type="ECO:0000313" key="2">
    <source>
        <dbReference type="Proteomes" id="UP000746471"/>
    </source>
</evidence>
<dbReference type="Proteomes" id="UP000746471">
    <property type="component" value="Unassembled WGS sequence"/>
</dbReference>
<comment type="caution">
    <text evidence="1">The sequence shown here is derived from an EMBL/GenBank/DDBJ whole genome shotgun (WGS) entry which is preliminary data.</text>
</comment>
<accession>A0ABS5PUY3</accession>
<dbReference type="EMBL" id="JAHBCL010000034">
    <property type="protein sequence ID" value="MBS7528244.1"/>
    <property type="molecule type" value="Genomic_DNA"/>
</dbReference>
<protein>
    <submittedName>
        <fullName evidence="1">Uncharacterized protein</fullName>
    </submittedName>
</protein>
<evidence type="ECO:0000313" key="1">
    <source>
        <dbReference type="EMBL" id="MBS7528244.1"/>
    </source>
</evidence>
<proteinExistence type="predicted"/>
<keyword evidence="2" id="KW-1185">Reference proteome</keyword>